<organism evidence="1 2">
    <name type="scientific">Gossypium schwendimanii</name>
    <name type="common">Cotton</name>
    <dbReference type="NCBI Taxonomy" id="34291"/>
    <lineage>
        <taxon>Eukaryota</taxon>
        <taxon>Viridiplantae</taxon>
        <taxon>Streptophyta</taxon>
        <taxon>Embryophyta</taxon>
        <taxon>Tracheophyta</taxon>
        <taxon>Spermatophyta</taxon>
        <taxon>Magnoliopsida</taxon>
        <taxon>eudicotyledons</taxon>
        <taxon>Gunneridae</taxon>
        <taxon>Pentapetalae</taxon>
        <taxon>rosids</taxon>
        <taxon>malvids</taxon>
        <taxon>Malvales</taxon>
        <taxon>Malvaceae</taxon>
        <taxon>Malvoideae</taxon>
        <taxon>Gossypium</taxon>
    </lineage>
</organism>
<proteinExistence type="predicted"/>
<protein>
    <submittedName>
        <fullName evidence="1">Uncharacterized protein</fullName>
    </submittedName>
</protein>
<dbReference type="Proteomes" id="UP000593576">
    <property type="component" value="Unassembled WGS sequence"/>
</dbReference>
<accession>A0A7J9MI63</accession>
<sequence length="64" mass="7596">MACLPLIVQSERRKRIGLNVIVWLQMYTVANYVIRLVYANDEACIEQVRMNIIAFLNYVRCYKL</sequence>
<evidence type="ECO:0000313" key="1">
    <source>
        <dbReference type="EMBL" id="MBA0870557.1"/>
    </source>
</evidence>
<dbReference type="EMBL" id="JABFAF010000011">
    <property type="protein sequence ID" value="MBA0870557.1"/>
    <property type="molecule type" value="Genomic_DNA"/>
</dbReference>
<comment type="caution">
    <text evidence="1">The sequence shown here is derived from an EMBL/GenBank/DDBJ whole genome shotgun (WGS) entry which is preliminary data.</text>
</comment>
<dbReference type="AlphaFoldDB" id="A0A7J9MI63"/>
<reference evidence="1 2" key="1">
    <citation type="journal article" date="2019" name="Genome Biol. Evol.">
        <title>Insights into the evolution of the New World diploid cottons (Gossypium, subgenus Houzingenia) based on genome sequencing.</title>
        <authorList>
            <person name="Grover C.E."/>
            <person name="Arick M.A. 2nd"/>
            <person name="Thrash A."/>
            <person name="Conover J.L."/>
            <person name="Sanders W.S."/>
            <person name="Peterson D.G."/>
            <person name="Frelichowski J.E."/>
            <person name="Scheffler J.A."/>
            <person name="Scheffler B.E."/>
            <person name="Wendel J.F."/>
        </authorList>
    </citation>
    <scope>NUCLEOTIDE SEQUENCE [LARGE SCALE GENOMIC DNA]</scope>
    <source>
        <strain evidence="1">1</strain>
        <tissue evidence="1">Leaf</tissue>
    </source>
</reference>
<evidence type="ECO:0000313" key="2">
    <source>
        <dbReference type="Proteomes" id="UP000593576"/>
    </source>
</evidence>
<dbReference type="OrthoDB" id="996163at2759"/>
<gene>
    <name evidence="1" type="ORF">Goshw_014103</name>
</gene>
<name>A0A7J9MI63_GOSSC</name>
<keyword evidence="2" id="KW-1185">Reference proteome</keyword>